<gene>
    <name evidence="6" type="ORF">H4O24_08045</name>
</gene>
<keyword evidence="3 5" id="KW-1133">Transmembrane helix</keyword>
<evidence type="ECO:0000256" key="1">
    <source>
        <dbReference type="ARBA" id="ARBA00004141"/>
    </source>
</evidence>
<dbReference type="Pfam" id="PF02674">
    <property type="entry name" value="Colicin_V"/>
    <property type="match status" value="1"/>
</dbReference>
<name>A0A7G6VY32_9SPHN</name>
<evidence type="ECO:0000313" key="7">
    <source>
        <dbReference type="Proteomes" id="UP000515297"/>
    </source>
</evidence>
<feature type="transmembrane region" description="Helical" evidence="5">
    <location>
        <begin position="106"/>
        <end position="128"/>
    </location>
</feature>
<dbReference type="Proteomes" id="UP000515297">
    <property type="component" value="Chromosome"/>
</dbReference>
<evidence type="ECO:0000313" key="6">
    <source>
        <dbReference type="EMBL" id="QNE06647.1"/>
    </source>
</evidence>
<dbReference type="GO" id="GO:0016020">
    <property type="term" value="C:membrane"/>
    <property type="evidence" value="ECO:0007669"/>
    <property type="project" value="UniProtKB-SubCell"/>
</dbReference>
<keyword evidence="4 5" id="KW-0472">Membrane</keyword>
<dbReference type="PANTHER" id="PTHR36926">
    <property type="entry name" value="COLICIN V PRODUCTION PROTEIN"/>
    <property type="match status" value="1"/>
</dbReference>
<evidence type="ECO:0000256" key="4">
    <source>
        <dbReference type="ARBA" id="ARBA00023136"/>
    </source>
</evidence>
<organism evidence="6 7">
    <name type="scientific">Croceicoccus marinus</name>
    <dbReference type="NCBI Taxonomy" id="450378"/>
    <lineage>
        <taxon>Bacteria</taxon>
        <taxon>Pseudomonadati</taxon>
        <taxon>Pseudomonadota</taxon>
        <taxon>Alphaproteobacteria</taxon>
        <taxon>Sphingomonadales</taxon>
        <taxon>Erythrobacteraceae</taxon>
        <taxon>Croceicoccus</taxon>
    </lineage>
</organism>
<evidence type="ECO:0000256" key="5">
    <source>
        <dbReference type="SAM" id="Phobius"/>
    </source>
</evidence>
<comment type="subcellular location">
    <subcellularLocation>
        <location evidence="1">Membrane</location>
        <topology evidence="1">Multi-pass membrane protein</topology>
    </subcellularLocation>
</comment>
<evidence type="ECO:0000256" key="3">
    <source>
        <dbReference type="ARBA" id="ARBA00022989"/>
    </source>
</evidence>
<dbReference type="EMBL" id="CP060052">
    <property type="protein sequence ID" value="QNE06647.1"/>
    <property type="molecule type" value="Genomic_DNA"/>
</dbReference>
<dbReference type="GO" id="GO:0009403">
    <property type="term" value="P:toxin biosynthetic process"/>
    <property type="evidence" value="ECO:0007669"/>
    <property type="project" value="InterPro"/>
</dbReference>
<accession>A0A7G6VY32</accession>
<feature type="transmembrane region" description="Helical" evidence="5">
    <location>
        <begin position="6"/>
        <end position="23"/>
    </location>
</feature>
<dbReference type="AlphaFoldDB" id="A0A7G6VY32"/>
<feature type="transmembrane region" description="Helical" evidence="5">
    <location>
        <begin position="30"/>
        <end position="47"/>
    </location>
</feature>
<evidence type="ECO:0000256" key="2">
    <source>
        <dbReference type="ARBA" id="ARBA00022692"/>
    </source>
</evidence>
<dbReference type="InterPro" id="IPR003825">
    <property type="entry name" value="Colicin-V_CvpA"/>
</dbReference>
<protein>
    <submittedName>
        <fullName evidence="6">CvpA family protein</fullName>
    </submittedName>
</protein>
<sequence length="175" mass="18711">MDFTGFDLAVLVIVGLAAVGGFLRGFVHEVLALGAWIAAIAAIYFLHEPLTAALTEFFRDNQTNAGLLAFVLLLLVPYAVMKLIARWAGGKSRDSLLGPIDRVLGLGFGVVKGAILVVLSFSILALGYDMAWGAEGRPDWIKMARSYPAVNSASKALVETISDRQAELQQSSDSI</sequence>
<dbReference type="PANTHER" id="PTHR36926:SF1">
    <property type="entry name" value="COLICIN V PRODUCTION PROTEIN"/>
    <property type="match status" value="1"/>
</dbReference>
<reference evidence="6 7" key="1">
    <citation type="submission" date="2020-08" db="EMBL/GenBank/DDBJ databases">
        <authorList>
            <person name="Liu G."/>
            <person name="Sun C."/>
        </authorList>
    </citation>
    <scope>NUCLEOTIDE SEQUENCE [LARGE SCALE GENOMIC DNA]</scope>
    <source>
        <strain evidence="6 7">OT19</strain>
    </source>
</reference>
<proteinExistence type="predicted"/>
<dbReference type="InterPro" id="IPR052719">
    <property type="entry name" value="CvpA-like"/>
</dbReference>
<keyword evidence="2 5" id="KW-0812">Transmembrane</keyword>
<feature type="transmembrane region" description="Helical" evidence="5">
    <location>
        <begin position="67"/>
        <end position="85"/>
    </location>
</feature>